<evidence type="ECO:0000256" key="1">
    <source>
        <dbReference type="SAM" id="Phobius"/>
    </source>
</evidence>
<dbReference type="InterPro" id="IPR006976">
    <property type="entry name" value="VanZ-like"/>
</dbReference>
<proteinExistence type="predicted"/>
<feature type="transmembrane region" description="Helical" evidence="1">
    <location>
        <begin position="9"/>
        <end position="29"/>
    </location>
</feature>
<keyword evidence="1" id="KW-1133">Transmembrane helix</keyword>
<accession>A0ABS6ETM4</accession>
<dbReference type="Proteomes" id="UP000783588">
    <property type="component" value="Unassembled WGS sequence"/>
</dbReference>
<organism evidence="3 4">
    <name type="scientific">Butyricicoccus intestinisimiae</name>
    <dbReference type="NCBI Taxonomy" id="2841509"/>
    <lineage>
        <taxon>Bacteria</taxon>
        <taxon>Bacillati</taxon>
        <taxon>Bacillota</taxon>
        <taxon>Clostridia</taxon>
        <taxon>Eubacteriales</taxon>
        <taxon>Butyricicoccaceae</taxon>
        <taxon>Butyricicoccus</taxon>
    </lineage>
</organism>
<feature type="transmembrane region" description="Helical" evidence="1">
    <location>
        <begin position="66"/>
        <end position="86"/>
    </location>
</feature>
<feature type="domain" description="VanZ-like" evidence="2">
    <location>
        <begin position="13"/>
        <end position="141"/>
    </location>
</feature>
<feature type="transmembrane region" description="Helical" evidence="1">
    <location>
        <begin position="124"/>
        <end position="144"/>
    </location>
</feature>
<dbReference type="Pfam" id="PF04892">
    <property type="entry name" value="VanZ"/>
    <property type="match status" value="1"/>
</dbReference>
<name>A0ABS6ETM4_9FIRM</name>
<keyword evidence="4" id="KW-1185">Reference proteome</keyword>
<dbReference type="EMBL" id="JAHLQI010000003">
    <property type="protein sequence ID" value="MBU5490481.1"/>
    <property type="molecule type" value="Genomic_DNA"/>
</dbReference>
<reference evidence="3 4" key="1">
    <citation type="submission" date="2021-06" db="EMBL/GenBank/DDBJ databases">
        <authorList>
            <person name="Sun Q."/>
            <person name="Li D."/>
        </authorList>
    </citation>
    <scope>NUCLEOTIDE SEQUENCE [LARGE SCALE GENOMIC DNA]</scope>
    <source>
        <strain evidence="3 4">MSJd-7</strain>
    </source>
</reference>
<keyword evidence="1" id="KW-0472">Membrane</keyword>
<sequence length="153" mass="17482">MDSKKRVRVIIHVLLVIAVMAFIFSHSMANRAQSTSESMGVFEFLMKLLGTVGLGDGLTEYIVRKMAHFSEFAALGFFAAIVMRDIRIVRLPYVLNVFLFGVLCAMTDETIQLFNDRSARVTDVWIDFCGAVCGCLIYLLFSWLRNRHMRQKM</sequence>
<evidence type="ECO:0000313" key="3">
    <source>
        <dbReference type="EMBL" id="MBU5490481.1"/>
    </source>
</evidence>
<keyword evidence="1" id="KW-0812">Transmembrane</keyword>
<feature type="transmembrane region" description="Helical" evidence="1">
    <location>
        <begin position="93"/>
        <end position="112"/>
    </location>
</feature>
<gene>
    <name evidence="3" type="ORF">KQI75_07590</name>
</gene>
<comment type="caution">
    <text evidence="3">The sequence shown here is derived from an EMBL/GenBank/DDBJ whole genome shotgun (WGS) entry which is preliminary data.</text>
</comment>
<protein>
    <submittedName>
        <fullName evidence="3">VanZ family protein</fullName>
    </submittedName>
</protein>
<evidence type="ECO:0000259" key="2">
    <source>
        <dbReference type="Pfam" id="PF04892"/>
    </source>
</evidence>
<evidence type="ECO:0000313" key="4">
    <source>
        <dbReference type="Proteomes" id="UP000783588"/>
    </source>
</evidence>
<dbReference type="RefSeq" id="WP_216470135.1">
    <property type="nucleotide sequence ID" value="NZ_JAHLQI010000003.1"/>
</dbReference>
<dbReference type="NCBIfam" id="NF037970">
    <property type="entry name" value="vanZ_1"/>
    <property type="match status" value="1"/>
</dbReference>